<dbReference type="RefSeq" id="WP_230868651.1">
    <property type="nucleotide sequence ID" value="NZ_CP046640.1"/>
</dbReference>
<dbReference type="GO" id="GO:0009426">
    <property type="term" value="C:bacterial-type flagellum basal body, distal rod"/>
    <property type="evidence" value="ECO:0007669"/>
    <property type="project" value="UniProtKB-UniRule"/>
</dbReference>
<evidence type="ECO:0000256" key="1">
    <source>
        <dbReference type="ARBA" id="ARBA00009677"/>
    </source>
</evidence>
<keyword evidence="5" id="KW-0975">Bacterial flagellum</keyword>
<evidence type="ECO:0000259" key="6">
    <source>
        <dbReference type="Pfam" id="PF00460"/>
    </source>
</evidence>
<dbReference type="AlphaFoldDB" id="A0A8A7KA64"/>
<name>A0A8A7KA64_9FIRM</name>
<dbReference type="NCBIfam" id="TIGR03506">
    <property type="entry name" value="FlgEFG_subfam"/>
    <property type="match status" value="2"/>
</dbReference>
<dbReference type="InterPro" id="IPR010930">
    <property type="entry name" value="Flg_bb/hook_C_dom"/>
</dbReference>
<evidence type="ECO:0000256" key="3">
    <source>
        <dbReference type="ARBA" id="ARBA00025933"/>
    </source>
</evidence>
<dbReference type="InterPro" id="IPR012834">
    <property type="entry name" value="FlgG_G_neg"/>
</dbReference>
<dbReference type="InterPro" id="IPR037925">
    <property type="entry name" value="FlgE/F/G-like"/>
</dbReference>
<dbReference type="KEGG" id="ifn:GM661_02825"/>
<dbReference type="InterPro" id="IPR053967">
    <property type="entry name" value="LlgE_F_G-like_D1"/>
</dbReference>
<gene>
    <name evidence="9" type="primary">flgG</name>
    <name evidence="9" type="ORF">GM661_02825</name>
</gene>
<keyword evidence="9" id="KW-0969">Cilium</keyword>
<evidence type="ECO:0000256" key="4">
    <source>
        <dbReference type="NCBIfam" id="TIGR02488"/>
    </source>
</evidence>
<evidence type="ECO:0000259" key="8">
    <source>
        <dbReference type="Pfam" id="PF22692"/>
    </source>
</evidence>
<dbReference type="Pfam" id="PF00460">
    <property type="entry name" value="Flg_bb_rod"/>
    <property type="match status" value="1"/>
</dbReference>
<dbReference type="NCBIfam" id="TIGR02488">
    <property type="entry name" value="flgG_G_neg"/>
    <property type="match status" value="1"/>
</dbReference>
<keyword evidence="9" id="KW-0966">Cell projection</keyword>
<feature type="domain" description="Flagellar basal body rod protein N-terminal" evidence="6">
    <location>
        <begin position="7"/>
        <end position="35"/>
    </location>
</feature>
<evidence type="ECO:0000259" key="7">
    <source>
        <dbReference type="Pfam" id="PF06429"/>
    </source>
</evidence>
<evidence type="ECO:0000313" key="9">
    <source>
        <dbReference type="EMBL" id="QTL96985.1"/>
    </source>
</evidence>
<dbReference type="InterPro" id="IPR020013">
    <property type="entry name" value="Flagellar_FlgE/F/G"/>
</dbReference>
<sequence>MISALWTAATGMNGQQTNIDVISNNLANVNTTGFKKSRASFQDLMYHNLKQPGTTNAQGAEIPVGIEIGHGSKISATQKIFTEGDLQNTEGALDIVIKGDGFLQVLLPNGEIAYTRDGSLSQDSTGRLVTSDGYPIYPEEIYIPEDASAIGITSDGTVSAEIDGQDEAEQLGQIELARFSNPAGLNSIGNNLYTATVASGDPVVNTPGSAGYGSIEQNFLEMSNVKVVEEMVNMIAAQRAYEINSKAIQAADDMLSTANQLKR</sequence>
<feature type="domain" description="Flagellar basal-body/hook protein C-terminal" evidence="7">
    <location>
        <begin position="217"/>
        <end position="261"/>
    </location>
</feature>
<dbReference type="InterPro" id="IPR001444">
    <property type="entry name" value="Flag_bb_rod_N"/>
</dbReference>
<accession>A0A8A7KA64</accession>
<keyword evidence="9" id="KW-0282">Flagellum</keyword>
<comment type="subcellular location">
    <subcellularLocation>
        <location evidence="5">Bacterial flagellum basal body</location>
    </subcellularLocation>
</comment>
<feature type="domain" description="Flagellar hook protein FlgE/F/G-like D1" evidence="8">
    <location>
        <begin position="97"/>
        <end position="160"/>
    </location>
</feature>
<comment type="similarity">
    <text evidence="1 5">Belongs to the flagella basal body rod proteins family.</text>
</comment>
<dbReference type="EMBL" id="CP046640">
    <property type="protein sequence ID" value="QTL96985.1"/>
    <property type="molecule type" value="Genomic_DNA"/>
</dbReference>
<dbReference type="Pfam" id="PF22692">
    <property type="entry name" value="LlgE_F_G_D1"/>
    <property type="match status" value="1"/>
</dbReference>
<reference evidence="9" key="1">
    <citation type="submission" date="2019-12" db="EMBL/GenBank/DDBJ databases">
        <authorList>
            <person name="zhang j."/>
            <person name="sun C.M."/>
        </authorList>
    </citation>
    <scope>NUCLEOTIDE SEQUENCE</scope>
    <source>
        <strain evidence="9">NS-1</strain>
    </source>
</reference>
<dbReference type="Pfam" id="PF06429">
    <property type="entry name" value="Flg_bbr_C"/>
    <property type="match status" value="1"/>
</dbReference>
<evidence type="ECO:0000256" key="5">
    <source>
        <dbReference type="RuleBase" id="RU362116"/>
    </source>
</evidence>
<organism evidence="9 10">
    <name type="scientific">Iocasia fonsfrigidae</name>
    <dbReference type="NCBI Taxonomy" id="2682810"/>
    <lineage>
        <taxon>Bacteria</taxon>
        <taxon>Bacillati</taxon>
        <taxon>Bacillota</taxon>
        <taxon>Clostridia</taxon>
        <taxon>Halanaerobiales</taxon>
        <taxon>Halanaerobiaceae</taxon>
        <taxon>Iocasia</taxon>
    </lineage>
</organism>
<dbReference type="GO" id="GO:0071978">
    <property type="term" value="P:bacterial-type flagellum-dependent swarming motility"/>
    <property type="evidence" value="ECO:0007669"/>
    <property type="project" value="TreeGrafter"/>
</dbReference>
<dbReference type="PANTHER" id="PTHR30435">
    <property type="entry name" value="FLAGELLAR PROTEIN"/>
    <property type="match status" value="1"/>
</dbReference>
<dbReference type="PANTHER" id="PTHR30435:SF19">
    <property type="entry name" value="FLAGELLAR BASAL-BODY ROD PROTEIN FLGG"/>
    <property type="match status" value="1"/>
</dbReference>
<evidence type="ECO:0000313" key="10">
    <source>
        <dbReference type="Proteomes" id="UP000665020"/>
    </source>
</evidence>
<evidence type="ECO:0000256" key="2">
    <source>
        <dbReference type="ARBA" id="ARBA00017948"/>
    </source>
</evidence>
<proteinExistence type="inferred from homology"/>
<dbReference type="PROSITE" id="PS00588">
    <property type="entry name" value="FLAGELLA_BB_ROD"/>
    <property type="match status" value="1"/>
</dbReference>
<dbReference type="InterPro" id="IPR019776">
    <property type="entry name" value="Flagellar_basal_body_rod_CS"/>
</dbReference>
<comment type="subunit">
    <text evidence="3">The basal body constitutes a major portion of the flagellar organelle and consists of four rings (L,P,S, and M) mounted on a central rod. The rod consists of about 26 subunits of FlgG in the distal portion, and FlgB, FlgC and FlgF are thought to build up the proximal portion of the rod with about 6 subunits each.</text>
</comment>
<protein>
    <recommendedName>
        <fullName evidence="2 4">Flagellar basal-body rod protein FlgG</fullName>
    </recommendedName>
</protein>
<dbReference type="SUPFAM" id="SSF117143">
    <property type="entry name" value="Flagellar hook protein flgE"/>
    <property type="match status" value="1"/>
</dbReference>
<dbReference type="Proteomes" id="UP000665020">
    <property type="component" value="Chromosome"/>
</dbReference>
<keyword evidence="10" id="KW-1185">Reference proteome</keyword>